<dbReference type="InterPro" id="IPR047313">
    <property type="entry name" value="SMN_C"/>
</dbReference>
<feature type="region of interest" description="Disordered" evidence="6">
    <location>
        <begin position="176"/>
        <end position="205"/>
    </location>
</feature>
<dbReference type="CDD" id="cd22852">
    <property type="entry name" value="SMN_C"/>
    <property type="match status" value="2"/>
</dbReference>
<keyword evidence="9" id="KW-1185">Reference proteome</keyword>
<evidence type="ECO:0000256" key="5">
    <source>
        <dbReference type="ARBA" id="ARBA00023242"/>
    </source>
</evidence>
<dbReference type="GO" id="GO:0008380">
    <property type="term" value="P:RNA splicing"/>
    <property type="evidence" value="ECO:0007669"/>
    <property type="project" value="UniProtKB-KW"/>
</dbReference>
<dbReference type="GO" id="GO:0006397">
    <property type="term" value="P:mRNA processing"/>
    <property type="evidence" value="ECO:0007669"/>
    <property type="project" value="UniProtKB-KW"/>
</dbReference>
<keyword evidence="3" id="KW-0507">mRNA processing</keyword>
<dbReference type="EMBL" id="ML996698">
    <property type="protein sequence ID" value="KAF2399045.1"/>
    <property type="molecule type" value="Genomic_DNA"/>
</dbReference>
<evidence type="ECO:0000256" key="3">
    <source>
        <dbReference type="ARBA" id="ARBA00022664"/>
    </source>
</evidence>
<evidence type="ECO:0000256" key="1">
    <source>
        <dbReference type="ARBA" id="ARBA00004123"/>
    </source>
</evidence>
<feature type="compositionally biased region" description="Acidic residues" evidence="6">
    <location>
        <begin position="84"/>
        <end position="97"/>
    </location>
</feature>
<evidence type="ECO:0000256" key="2">
    <source>
        <dbReference type="ARBA" id="ARBA00005371"/>
    </source>
</evidence>
<dbReference type="OrthoDB" id="197400at2759"/>
<dbReference type="InterPro" id="IPR040424">
    <property type="entry name" value="Smn1"/>
</dbReference>
<accession>A0A6G1HTI0</accession>
<feature type="compositionally biased region" description="Polar residues" evidence="6">
    <location>
        <begin position="177"/>
        <end position="193"/>
    </location>
</feature>
<dbReference type="GO" id="GO:0005634">
    <property type="term" value="C:nucleus"/>
    <property type="evidence" value="ECO:0007669"/>
    <property type="project" value="UniProtKB-SubCell"/>
</dbReference>
<comment type="subcellular location">
    <subcellularLocation>
        <location evidence="1">Nucleus</location>
    </subcellularLocation>
</comment>
<evidence type="ECO:0000256" key="6">
    <source>
        <dbReference type="SAM" id="MobiDB-lite"/>
    </source>
</evidence>
<keyword evidence="5" id="KW-0539">Nucleus</keyword>
<dbReference type="Proteomes" id="UP000799640">
    <property type="component" value="Unassembled WGS sequence"/>
</dbReference>
<gene>
    <name evidence="8" type="ORF">EJ06DRAFT_583029</name>
</gene>
<name>A0A6G1HTI0_9PEZI</name>
<keyword evidence="4" id="KW-0508">mRNA splicing</keyword>
<dbReference type="AlphaFoldDB" id="A0A6G1HTI0"/>
<organism evidence="8 9">
    <name type="scientific">Trichodelitschia bisporula</name>
    <dbReference type="NCBI Taxonomy" id="703511"/>
    <lineage>
        <taxon>Eukaryota</taxon>
        <taxon>Fungi</taxon>
        <taxon>Dikarya</taxon>
        <taxon>Ascomycota</taxon>
        <taxon>Pezizomycotina</taxon>
        <taxon>Dothideomycetes</taxon>
        <taxon>Dothideomycetes incertae sedis</taxon>
        <taxon>Phaeotrichales</taxon>
        <taxon>Phaeotrichaceae</taxon>
        <taxon>Trichodelitschia</taxon>
    </lineage>
</organism>
<dbReference type="InterPro" id="IPR049481">
    <property type="entry name" value="SMN_G2-BD"/>
</dbReference>
<feature type="region of interest" description="Disordered" evidence="6">
    <location>
        <begin position="57"/>
        <end position="153"/>
    </location>
</feature>
<dbReference type="PANTHER" id="PTHR39267">
    <property type="entry name" value="SURVIVAL MOTOR NEURON-LIKE PROTEIN 1"/>
    <property type="match status" value="1"/>
</dbReference>
<reference evidence="8" key="1">
    <citation type="journal article" date="2020" name="Stud. Mycol.">
        <title>101 Dothideomycetes genomes: a test case for predicting lifestyles and emergence of pathogens.</title>
        <authorList>
            <person name="Haridas S."/>
            <person name="Albert R."/>
            <person name="Binder M."/>
            <person name="Bloem J."/>
            <person name="Labutti K."/>
            <person name="Salamov A."/>
            <person name="Andreopoulos B."/>
            <person name="Baker S."/>
            <person name="Barry K."/>
            <person name="Bills G."/>
            <person name="Bluhm B."/>
            <person name="Cannon C."/>
            <person name="Castanera R."/>
            <person name="Culley D."/>
            <person name="Daum C."/>
            <person name="Ezra D."/>
            <person name="Gonzalez J."/>
            <person name="Henrissat B."/>
            <person name="Kuo A."/>
            <person name="Liang C."/>
            <person name="Lipzen A."/>
            <person name="Lutzoni F."/>
            <person name="Magnuson J."/>
            <person name="Mondo S."/>
            <person name="Nolan M."/>
            <person name="Ohm R."/>
            <person name="Pangilinan J."/>
            <person name="Park H.-J."/>
            <person name="Ramirez L."/>
            <person name="Alfaro M."/>
            <person name="Sun H."/>
            <person name="Tritt A."/>
            <person name="Yoshinaga Y."/>
            <person name="Zwiers L.-H."/>
            <person name="Turgeon B."/>
            <person name="Goodwin S."/>
            <person name="Spatafora J."/>
            <person name="Crous P."/>
            <person name="Grigoriev I."/>
        </authorList>
    </citation>
    <scope>NUCLEOTIDE SEQUENCE</scope>
    <source>
        <strain evidence="8">CBS 262.69</strain>
    </source>
</reference>
<feature type="compositionally biased region" description="Polar residues" evidence="6">
    <location>
        <begin position="122"/>
        <end position="144"/>
    </location>
</feature>
<dbReference type="PANTHER" id="PTHR39267:SF1">
    <property type="entry name" value="SURVIVAL MOTOR NEURON PROTEIN"/>
    <property type="match status" value="1"/>
</dbReference>
<sequence length="236" mass="25608">MAFSIDMGDRRAWDDSALIESWDSALAEYKKYHSIHAKGQSLEDVLTAEELEQLQAQREFVRTGGRSTNGREPDASTEGNFESSLEEAEEGELDDGASEAMALDGDSDDDLPQPAIGPDLPQTAQSTMTQQQPSATEPQPQNQSGGAGIPQAVQDPTLKNLVMSWYYAGYYSGLHDGQQQSSATTEPRPQSQLGGAEIPQELLGTVQDPAQKGLMMAWYHAGYYSGLYAGQQQGKK</sequence>
<protein>
    <recommendedName>
        <fullName evidence="7">Survival Motor Neuron Gemin2-binding domain-containing protein</fullName>
    </recommendedName>
</protein>
<evidence type="ECO:0000313" key="9">
    <source>
        <dbReference type="Proteomes" id="UP000799640"/>
    </source>
</evidence>
<evidence type="ECO:0000313" key="8">
    <source>
        <dbReference type="EMBL" id="KAF2399045.1"/>
    </source>
</evidence>
<dbReference type="Pfam" id="PF20636">
    <property type="entry name" value="SMN_G2-BD"/>
    <property type="match status" value="1"/>
</dbReference>
<feature type="domain" description="Survival Motor Neuron Gemin2-binding" evidence="7">
    <location>
        <begin position="9"/>
        <end position="33"/>
    </location>
</feature>
<evidence type="ECO:0000259" key="7">
    <source>
        <dbReference type="Pfam" id="PF20636"/>
    </source>
</evidence>
<dbReference type="CDD" id="cd22851">
    <property type="entry name" value="SMN_N"/>
    <property type="match status" value="1"/>
</dbReference>
<proteinExistence type="inferred from homology"/>
<comment type="similarity">
    <text evidence="2">Belongs to the SMN family.</text>
</comment>
<evidence type="ECO:0000256" key="4">
    <source>
        <dbReference type="ARBA" id="ARBA00023187"/>
    </source>
</evidence>